<evidence type="ECO:0000256" key="6">
    <source>
        <dbReference type="ARBA" id="ARBA00023015"/>
    </source>
</evidence>
<evidence type="ECO:0000313" key="13">
    <source>
        <dbReference type="EMBL" id="MBI1755873.1"/>
    </source>
</evidence>
<dbReference type="GO" id="GO:0046914">
    <property type="term" value="F:transition metal ion binding"/>
    <property type="evidence" value="ECO:0007669"/>
    <property type="project" value="InterPro"/>
</dbReference>
<reference evidence="13" key="1">
    <citation type="submission" date="2020-07" db="EMBL/GenBank/DDBJ databases">
        <title>Huge and variable diversity of episymbiotic CPR bacteria and DPANN archaea in groundwater ecosystems.</title>
        <authorList>
            <person name="He C.Y."/>
            <person name="Keren R."/>
            <person name="Whittaker M."/>
            <person name="Farag I.F."/>
            <person name="Doudna J."/>
            <person name="Cate J.H.D."/>
            <person name="Banfield J.F."/>
        </authorList>
    </citation>
    <scope>NUCLEOTIDE SEQUENCE</scope>
    <source>
        <strain evidence="13">NC_groundwater_17_Pr7_B-0.1um_64_12</strain>
    </source>
</reference>
<dbReference type="PANTHER" id="PTHR33238:SF11">
    <property type="entry name" value="TRANSCRIPTIONAL REGULATOR MNTR"/>
    <property type="match status" value="1"/>
</dbReference>
<evidence type="ECO:0000256" key="4">
    <source>
        <dbReference type="ARBA" id="ARBA00022490"/>
    </source>
</evidence>
<keyword evidence="5" id="KW-0678">Repressor</keyword>
<dbReference type="InterPro" id="IPR022689">
    <property type="entry name" value="Iron_dep_repressor"/>
</dbReference>
<dbReference type="NCBIfam" id="NF008273">
    <property type="entry name" value="PRK11050.1"/>
    <property type="match status" value="1"/>
</dbReference>
<keyword evidence="9" id="KW-0804">Transcription</keyword>
<dbReference type="PROSITE" id="PS50944">
    <property type="entry name" value="HTH_DTXR"/>
    <property type="match status" value="1"/>
</dbReference>
<protein>
    <recommendedName>
        <fullName evidence="11">Manganese transport regulator</fullName>
    </recommendedName>
</protein>
<evidence type="ECO:0000256" key="5">
    <source>
        <dbReference type="ARBA" id="ARBA00022491"/>
    </source>
</evidence>
<dbReference type="Pfam" id="PF02742">
    <property type="entry name" value="Fe_dep_repr_C"/>
    <property type="match status" value="1"/>
</dbReference>
<comment type="subcellular location">
    <subcellularLocation>
        <location evidence="1">Cytoplasm</location>
    </subcellularLocation>
</comment>
<evidence type="ECO:0000313" key="14">
    <source>
        <dbReference type="Proteomes" id="UP000727962"/>
    </source>
</evidence>
<dbReference type="InterPro" id="IPR050536">
    <property type="entry name" value="DtxR_MntR_Metal-Reg"/>
</dbReference>
<dbReference type="InterPro" id="IPR036388">
    <property type="entry name" value="WH-like_DNA-bd_sf"/>
</dbReference>
<evidence type="ECO:0000256" key="2">
    <source>
        <dbReference type="ARBA" id="ARBA00007871"/>
    </source>
</evidence>
<keyword evidence="8" id="KW-0010">Activator</keyword>
<keyword evidence="7" id="KW-0238">DNA-binding</keyword>
<evidence type="ECO:0000256" key="8">
    <source>
        <dbReference type="ARBA" id="ARBA00023159"/>
    </source>
</evidence>
<dbReference type="InterPro" id="IPR036421">
    <property type="entry name" value="Fe_dep_repressor_sf"/>
</dbReference>
<accession>A0A931LR03</accession>
<comment type="caution">
    <text evidence="13">The sequence shown here is derived from an EMBL/GenBank/DDBJ whole genome shotgun (WGS) entry which is preliminary data.</text>
</comment>
<keyword evidence="6" id="KW-0805">Transcription regulation</keyword>
<dbReference type="GO" id="GO:0005737">
    <property type="term" value="C:cytoplasm"/>
    <property type="evidence" value="ECO:0007669"/>
    <property type="project" value="UniProtKB-SubCell"/>
</dbReference>
<organism evidence="13 14">
    <name type="scientific">Fimbriimonas ginsengisoli</name>
    <dbReference type="NCBI Taxonomy" id="1005039"/>
    <lineage>
        <taxon>Bacteria</taxon>
        <taxon>Bacillati</taxon>
        <taxon>Armatimonadota</taxon>
        <taxon>Fimbriimonadia</taxon>
        <taxon>Fimbriimonadales</taxon>
        <taxon>Fimbriimonadaceae</taxon>
        <taxon>Fimbriimonas</taxon>
    </lineage>
</organism>
<evidence type="ECO:0000256" key="10">
    <source>
        <dbReference type="ARBA" id="ARBA00023211"/>
    </source>
</evidence>
<gene>
    <name evidence="13" type="primary">mntR</name>
    <name evidence="13" type="ORF">HYR64_02055</name>
</gene>
<dbReference type="PANTHER" id="PTHR33238">
    <property type="entry name" value="IRON (METAL) DEPENDENT REPRESSOR, DTXR FAMILY"/>
    <property type="match status" value="1"/>
</dbReference>
<dbReference type="GO" id="GO:0046983">
    <property type="term" value="F:protein dimerization activity"/>
    <property type="evidence" value="ECO:0007669"/>
    <property type="project" value="InterPro"/>
</dbReference>
<dbReference type="GO" id="GO:0003700">
    <property type="term" value="F:DNA-binding transcription factor activity"/>
    <property type="evidence" value="ECO:0007669"/>
    <property type="project" value="InterPro"/>
</dbReference>
<evidence type="ECO:0000256" key="11">
    <source>
        <dbReference type="ARBA" id="ARBA00032593"/>
    </source>
</evidence>
<sequence length="144" mass="16228">MCYNQAVQGPNRFQRTREDHSREIAEDYVEMIDALIAEKGEARTVDLADRLGVSHVTVSKTMRRLKRERLVEAEPYRAIFLTESGLKLAAAARERHRLVVDFLLALGVAPDSAESDAEGIEHHVSRDTLRAMEAFLQARKTPGL</sequence>
<dbReference type="Proteomes" id="UP000727962">
    <property type="component" value="Unassembled WGS sequence"/>
</dbReference>
<dbReference type="Gene3D" id="1.10.10.10">
    <property type="entry name" value="Winged helix-like DNA-binding domain superfamily/Winged helix DNA-binding domain"/>
    <property type="match status" value="1"/>
</dbReference>
<keyword evidence="4" id="KW-0963">Cytoplasm</keyword>
<dbReference type="InterPro" id="IPR001367">
    <property type="entry name" value="Fe_dep_repressor"/>
</dbReference>
<comment type="similarity">
    <text evidence="2">Belongs to the DtxR/MntR family.</text>
</comment>
<evidence type="ECO:0000259" key="12">
    <source>
        <dbReference type="PROSITE" id="PS50944"/>
    </source>
</evidence>
<keyword evidence="10" id="KW-0464">Manganese</keyword>
<comment type="subunit">
    <text evidence="3">Homodimer.</text>
</comment>
<evidence type="ECO:0000256" key="7">
    <source>
        <dbReference type="ARBA" id="ARBA00023125"/>
    </source>
</evidence>
<dbReference type="SUPFAM" id="SSF46785">
    <property type="entry name" value="Winged helix' DNA-binding domain"/>
    <property type="match status" value="1"/>
</dbReference>
<dbReference type="SUPFAM" id="SSF47979">
    <property type="entry name" value="Iron-dependent repressor protein, dimerization domain"/>
    <property type="match status" value="1"/>
</dbReference>
<dbReference type="AlphaFoldDB" id="A0A931LR03"/>
<dbReference type="EMBL" id="JACOSL010000014">
    <property type="protein sequence ID" value="MBI1755873.1"/>
    <property type="molecule type" value="Genomic_DNA"/>
</dbReference>
<evidence type="ECO:0000256" key="3">
    <source>
        <dbReference type="ARBA" id="ARBA00011738"/>
    </source>
</evidence>
<name>A0A931LR03_FIMGI</name>
<dbReference type="Pfam" id="PF01325">
    <property type="entry name" value="Fe_dep_repress"/>
    <property type="match status" value="1"/>
</dbReference>
<proteinExistence type="inferred from homology"/>
<dbReference type="InterPro" id="IPR022687">
    <property type="entry name" value="HTH_DTXR"/>
</dbReference>
<feature type="domain" description="HTH dtxR-type" evidence="12">
    <location>
        <begin position="25"/>
        <end position="82"/>
    </location>
</feature>
<dbReference type="SMART" id="SM00529">
    <property type="entry name" value="HTH_DTXR"/>
    <property type="match status" value="1"/>
</dbReference>
<dbReference type="GO" id="GO:0003677">
    <property type="term" value="F:DNA binding"/>
    <property type="evidence" value="ECO:0007669"/>
    <property type="project" value="UniProtKB-KW"/>
</dbReference>
<evidence type="ECO:0000256" key="1">
    <source>
        <dbReference type="ARBA" id="ARBA00004496"/>
    </source>
</evidence>
<dbReference type="InterPro" id="IPR036390">
    <property type="entry name" value="WH_DNA-bd_sf"/>
</dbReference>
<evidence type="ECO:0000256" key="9">
    <source>
        <dbReference type="ARBA" id="ARBA00023163"/>
    </source>
</evidence>
<dbReference type="Gene3D" id="1.10.60.10">
    <property type="entry name" value="Iron dependent repressor, metal binding and dimerisation domain"/>
    <property type="match status" value="1"/>
</dbReference>